<proteinExistence type="predicted"/>
<protein>
    <submittedName>
        <fullName evidence="1">Uncharacterized protein</fullName>
    </submittedName>
</protein>
<evidence type="ECO:0000313" key="2">
    <source>
        <dbReference type="Proteomes" id="UP000284168"/>
    </source>
</evidence>
<dbReference type="EMBL" id="MOBN01000019">
    <property type="protein sequence ID" value="RON27701.1"/>
    <property type="molecule type" value="Genomic_DNA"/>
</dbReference>
<accession>A0A423IQG3</accession>
<dbReference type="AlphaFoldDB" id="A0A423IQG3"/>
<gene>
    <name evidence="1" type="ORF">BK663_10745</name>
</gene>
<organism evidence="1 2">
    <name type="scientific">Pseudomonas lini</name>
    <dbReference type="NCBI Taxonomy" id="163011"/>
    <lineage>
        <taxon>Bacteria</taxon>
        <taxon>Pseudomonadati</taxon>
        <taxon>Pseudomonadota</taxon>
        <taxon>Gammaproteobacteria</taxon>
        <taxon>Pseudomonadales</taxon>
        <taxon>Pseudomonadaceae</taxon>
        <taxon>Pseudomonas</taxon>
    </lineage>
</organism>
<comment type="caution">
    <text evidence="1">The sequence shown here is derived from an EMBL/GenBank/DDBJ whole genome shotgun (WGS) entry which is preliminary data.</text>
</comment>
<dbReference type="Proteomes" id="UP000284168">
    <property type="component" value="Unassembled WGS sequence"/>
</dbReference>
<sequence length="91" mass="9651">MPACGKLQALVEAGPHRGRTELQTAYALESVLDEVLYCRAAAVGGVARCNAIQNVGASLLAKTVWQATLMLKVMASSRASPLPQGLYVEHK</sequence>
<name>A0A423IQG3_9PSED</name>
<evidence type="ECO:0000313" key="1">
    <source>
        <dbReference type="EMBL" id="RON27701.1"/>
    </source>
</evidence>
<reference evidence="1 2" key="1">
    <citation type="submission" date="2016-10" db="EMBL/GenBank/DDBJ databases">
        <title>Comparative genome analysis of multiple Pseudomonas spp. focuses on biocontrol and plant growth promoting traits.</title>
        <authorList>
            <person name="Tao X.-Y."/>
            <person name="Taylor C.G."/>
        </authorList>
    </citation>
    <scope>NUCLEOTIDE SEQUENCE [LARGE SCALE GENOMIC DNA]</scope>
    <source>
        <strain evidence="1 2">48C10</strain>
    </source>
</reference>